<organism evidence="3 4">
    <name type="scientific">Atopobium deltae</name>
    <dbReference type="NCBI Taxonomy" id="1393034"/>
    <lineage>
        <taxon>Bacteria</taxon>
        <taxon>Bacillati</taxon>
        <taxon>Actinomycetota</taxon>
        <taxon>Coriobacteriia</taxon>
        <taxon>Coriobacteriales</taxon>
        <taxon>Atopobiaceae</taxon>
        <taxon>Atopobium</taxon>
    </lineage>
</organism>
<feature type="compositionally biased region" description="Basic residues" evidence="1">
    <location>
        <begin position="126"/>
        <end position="136"/>
    </location>
</feature>
<gene>
    <name evidence="3" type="ORF">HMPREF3192_01288</name>
</gene>
<evidence type="ECO:0000313" key="3">
    <source>
        <dbReference type="EMBL" id="KXB32919.1"/>
    </source>
</evidence>
<feature type="transmembrane region" description="Helical" evidence="2">
    <location>
        <begin position="15"/>
        <end position="33"/>
    </location>
</feature>
<keyword evidence="2" id="KW-0812">Transmembrane</keyword>
<feature type="transmembrane region" description="Helical" evidence="2">
    <location>
        <begin position="79"/>
        <end position="96"/>
    </location>
</feature>
<feature type="region of interest" description="Disordered" evidence="1">
    <location>
        <begin position="120"/>
        <end position="186"/>
    </location>
</feature>
<keyword evidence="2" id="KW-0472">Membrane</keyword>
<dbReference type="AlphaFoldDB" id="A0A133XPQ0"/>
<dbReference type="STRING" id="1393034.HMPREF3192_01288"/>
<evidence type="ECO:0000256" key="1">
    <source>
        <dbReference type="SAM" id="MobiDB-lite"/>
    </source>
</evidence>
<dbReference type="PATRIC" id="fig|1393034.3.peg.1255"/>
<feature type="compositionally biased region" description="Low complexity" evidence="1">
    <location>
        <begin position="147"/>
        <end position="186"/>
    </location>
</feature>
<keyword evidence="4" id="KW-1185">Reference proteome</keyword>
<proteinExistence type="predicted"/>
<dbReference type="Proteomes" id="UP000070675">
    <property type="component" value="Unassembled WGS sequence"/>
</dbReference>
<dbReference type="EMBL" id="LSCR01000042">
    <property type="protein sequence ID" value="KXB32919.1"/>
    <property type="molecule type" value="Genomic_DNA"/>
</dbReference>
<evidence type="ECO:0000313" key="4">
    <source>
        <dbReference type="Proteomes" id="UP000070675"/>
    </source>
</evidence>
<keyword evidence="2" id="KW-1133">Transmembrane helix</keyword>
<reference evidence="4" key="1">
    <citation type="submission" date="2016-01" db="EMBL/GenBank/DDBJ databases">
        <authorList>
            <person name="Mitreva M."/>
            <person name="Pepin K.H."/>
            <person name="Mihindukulasuriya K.A."/>
            <person name="Fulton R."/>
            <person name="Fronick C."/>
            <person name="O'Laughlin M."/>
            <person name="Miner T."/>
            <person name="Herter B."/>
            <person name="Rosa B.A."/>
            <person name="Cordes M."/>
            <person name="Tomlinson C."/>
            <person name="Wollam A."/>
            <person name="Palsikar V.B."/>
            <person name="Mardis E.R."/>
            <person name="Wilson R.K."/>
        </authorList>
    </citation>
    <scope>NUCLEOTIDE SEQUENCE [LARGE SCALE GENOMIC DNA]</scope>
    <source>
        <strain evidence="4">DNF00019</strain>
    </source>
</reference>
<comment type="caution">
    <text evidence="3">The sequence shown here is derived from an EMBL/GenBank/DDBJ whole genome shotgun (WGS) entry which is preliminary data.</text>
</comment>
<evidence type="ECO:0000256" key="2">
    <source>
        <dbReference type="SAM" id="Phobius"/>
    </source>
</evidence>
<sequence>MLVPDPVQQAAGSNISFGVAIVAILLFIFGAVLGEHMAEIWGYKLVTRRDYFLANLGWFVGCIFLSSLVWTLGWSTLTGFFFGILAGGMAGFKIAFGESIGPWKVLDKYFKVNKSHVAAASDPQAAKRRHARKQYKQGKAPKPEYISTAQSPVTSTSASASKAAAPKPKSAAASKSKSAASSKSKS</sequence>
<protein>
    <submittedName>
        <fullName evidence="3">Uncharacterized protein</fullName>
    </submittedName>
</protein>
<feature type="transmembrane region" description="Helical" evidence="2">
    <location>
        <begin position="53"/>
        <end position="73"/>
    </location>
</feature>
<accession>A0A133XPQ0</accession>
<name>A0A133XPQ0_9ACTN</name>